<keyword evidence="1" id="KW-0732">Signal</keyword>
<dbReference type="Proteomes" id="UP000219439">
    <property type="component" value="Unassembled WGS sequence"/>
</dbReference>
<dbReference type="Gene3D" id="3.40.50.2300">
    <property type="match status" value="2"/>
</dbReference>
<organism evidence="2 3">
    <name type="scientific">Cohaesibacter gelatinilyticus</name>
    <dbReference type="NCBI Taxonomy" id="372072"/>
    <lineage>
        <taxon>Bacteria</taxon>
        <taxon>Pseudomonadati</taxon>
        <taxon>Pseudomonadota</taxon>
        <taxon>Alphaproteobacteria</taxon>
        <taxon>Hyphomicrobiales</taxon>
        <taxon>Cohaesibacteraceae</taxon>
    </lineage>
</organism>
<reference evidence="2 3" key="1">
    <citation type="submission" date="2017-09" db="EMBL/GenBank/DDBJ databases">
        <authorList>
            <person name="Ehlers B."/>
            <person name="Leendertz F.H."/>
        </authorList>
    </citation>
    <scope>NUCLEOTIDE SEQUENCE [LARGE SCALE GENOMIC DNA]</scope>
    <source>
        <strain evidence="2 3">DSM 18289</strain>
    </source>
</reference>
<accession>A0A285PH12</accession>
<sequence>MKRKSIWSGLVAALMLVPVCNVANADALKIAIANFGEHPQLSAVAEGFKKEITSSGMSEGKDVVFTLDHVNFDTTLLPQMLAKINASKPDLVFAITTPVAQNALNMFADASYPMVFGAVTDPVAAGLVPSWEKGGKKMTGASDGLDIGATLKLVEKLFPKAETIGVPFNPGEANDVAMVASVKEAAKGTKFSVAEVSIDNTNEIPARVAALARKADLIYGSGSNLIQPAIAAVAASANEAKVPLLNSDDGPVRKGILPAAFSVSYKQIGHNAGKIALRLLKGEKTADIAPLRPAYEDHAITISRSAMDAIGAEIPAEFDNCDCIIK</sequence>
<dbReference type="InterPro" id="IPR028082">
    <property type="entry name" value="Peripla_BP_I"/>
</dbReference>
<dbReference type="AlphaFoldDB" id="A0A285PH12"/>
<feature type="chain" id="PRO_5012086374" evidence="1">
    <location>
        <begin position="26"/>
        <end position="326"/>
    </location>
</feature>
<dbReference type="InterPro" id="IPR007487">
    <property type="entry name" value="ABC_transpt-TYRBP-like"/>
</dbReference>
<keyword evidence="3" id="KW-1185">Reference proteome</keyword>
<dbReference type="EMBL" id="OBEL01000005">
    <property type="protein sequence ID" value="SNZ20537.1"/>
    <property type="molecule type" value="Genomic_DNA"/>
</dbReference>
<dbReference type="SUPFAM" id="SSF53822">
    <property type="entry name" value="Periplasmic binding protein-like I"/>
    <property type="match status" value="1"/>
</dbReference>
<dbReference type="PANTHER" id="PTHR35271:SF1">
    <property type="entry name" value="ABC TRANSPORTER, SUBSTRATE-BINDING LIPOPROTEIN"/>
    <property type="match status" value="1"/>
</dbReference>
<dbReference type="PANTHER" id="PTHR35271">
    <property type="entry name" value="ABC TRANSPORTER, SUBSTRATE-BINDING LIPOPROTEIN-RELATED"/>
    <property type="match status" value="1"/>
</dbReference>
<feature type="signal peptide" evidence="1">
    <location>
        <begin position="1"/>
        <end position="25"/>
    </location>
</feature>
<name>A0A285PH12_9HYPH</name>
<evidence type="ECO:0000256" key="1">
    <source>
        <dbReference type="SAM" id="SignalP"/>
    </source>
</evidence>
<dbReference type="Pfam" id="PF04392">
    <property type="entry name" value="ABC_sub_bind"/>
    <property type="match status" value="1"/>
</dbReference>
<dbReference type="OrthoDB" id="9776955at2"/>
<gene>
    <name evidence="2" type="ORF">SAMN06265368_3641</name>
</gene>
<protein>
    <submittedName>
        <fullName evidence="2">Putative ABC transport system substrate-binding protein</fullName>
    </submittedName>
</protein>
<evidence type="ECO:0000313" key="3">
    <source>
        <dbReference type="Proteomes" id="UP000219439"/>
    </source>
</evidence>
<evidence type="ECO:0000313" key="2">
    <source>
        <dbReference type="EMBL" id="SNZ20537.1"/>
    </source>
</evidence>
<proteinExistence type="predicted"/>
<dbReference type="RefSeq" id="WP_097154913.1">
    <property type="nucleotide sequence ID" value="NZ_OBEL01000005.1"/>
</dbReference>
<dbReference type="CDD" id="cd06325">
    <property type="entry name" value="PBP1_ABC_unchar_transporter"/>
    <property type="match status" value="1"/>
</dbReference>